<organism evidence="1 2">
    <name type="scientific">Ostreobium quekettii</name>
    <dbReference type="NCBI Taxonomy" id="121088"/>
    <lineage>
        <taxon>Eukaryota</taxon>
        <taxon>Viridiplantae</taxon>
        <taxon>Chlorophyta</taxon>
        <taxon>core chlorophytes</taxon>
        <taxon>Ulvophyceae</taxon>
        <taxon>TCBD clade</taxon>
        <taxon>Bryopsidales</taxon>
        <taxon>Ostreobineae</taxon>
        <taxon>Ostreobiaceae</taxon>
        <taxon>Ostreobium</taxon>
    </lineage>
</organism>
<dbReference type="EMBL" id="CAJHUC010000457">
    <property type="protein sequence ID" value="CAD7696307.1"/>
    <property type="molecule type" value="Genomic_DNA"/>
</dbReference>
<gene>
    <name evidence="1" type="ORF">OSTQU699_LOCUS1667</name>
</gene>
<dbReference type="Proteomes" id="UP000708148">
    <property type="component" value="Unassembled WGS sequence"/>
</dbReference>
<dbReference type="AlphaFoldDB" id="A0A8S1IR32"/>
<keyword evidence="2" id="KW-1185">Reference proteome</keyword>
<evidence type="ECO:0000313" key="1">
    <source>
        <dbReference type="EMBL" id="CAD7696307.1"/>
    </source>
</evidence>
<comment type="caution">
    <text evidence="1">The sequence shown here is derived from an EMBL/GenBank/DDBJ whole genome shotgun (WGS) entry which is preliminary data.</text>
</comment>
<reference evidence="1" key="1">
    <citation type="submission" date="2020-12" db="EMBL/GenBank/DDBJ databases">
        <authorList>
            <person name="Iha C."/>
        </authorList>
    </citation>
    <scope>NUCLEOTIDE SEQUENCE</scope>
</reference>
<name>A0A8S1IR32_9CHLO</name>
<sequence length="102" mass="11571">MEHMKPRELECTPTSMVWEGYIMHSTKVESVLCLSAESAEWIGAKRSEEMWLAARPDACYLRPSALSWIQHSLCGAGCWCMLFLVHFPLRMPEANDAISVPL</sequence>
<proteinExistence type="predicted"/>
<evidence type="ECO:0000313" key="2">
    <source>
        <dbReference type="Proteomes" id="UP000708148"/>
    </source>
</evidence>
<accession>A0A8S1IR32</accession>
<protein>
    <submittedName>
        <fullName evidence="1">Uncharacterized protein</fullName>
    </submittedName>
</protein>